<dbReference type="PANTHER" id="PTHR47901">
    <property type="entry name" value="CASPASE RECRUITMENT DOMAIN-CONTAINING PROTEIN 18"/>
    <property type="match status" value="1"/>
</dbReference>
<dbReference type="Gene3D" id="3.40.50.1460">
    <property type="match status" value="1"/>
</dbReference>
<evidence type="ECO:0000256" key="3">
    <source>
        <dbReference type="RuleBase" id="RU003971"/>
    </source>
</evidence>
<evidence type="ECO:0000256" key="4">
    <source>
        <dbReference type="SAM" id="MobiDB-lite"/>
    </source>
</evidence>
<dbReference type="SMART" id="SM00115">
    <property type="entry name" value="CASc"/>
    <property type="match status" value="1"/>
</dbReference>
<dbReference type="InterPro" id="IPR015917">
    <property type="entry name" value="Pept_C14A"/>
</dbReference>
<evidence type="ECO:0000259" key="7">
    <source>
        <dbReference type="PROSITE" id="PS50209"/>
    </source>
</evidence>
<dbReference type="SUPFAM" id="SSF52129">
    <property type="entry name" value="Caspase-like"/>
    <property type="match status" value="1"/>
</dbReference>
<dbReference type="GO" id="GO:0006508">
    <property type="term" value="P:proteolysis"/>
    <property type="evidence" value="ECO:0007669"/>
    <property type="project" value="InterPro"/>
</dbReference>
<dbReference type="PANTHER" id="PTHR47901:SF3">
    <property type="entry name" value="CASPASE-1"/>
    <property type="match status" value="1"/>
</dbReference>
<dbReference type="STRING" id="37003.ENSKMAP00000027712"/>
<evidence type="ECO:0000259" key="6">
    <source>
        <dbReference type="PROSITE" id="PS50208"/>
    </source>
</evidence>
<dbReference type="GO" id="GO:0042981">
    <property type="term" value="P:regulation of apoptotic process"/>
    <property type="evidence" value="ECO:0007669"/>
    <property type="project" value="InterPro"/>
</dbReference>
<feature type="domain" description="Caspase family p20" evidence="6">
    <location>
        <begin position="137"/>
        <end position="267"/>
    </location>
</feature>
<evidence type="ECO:0008006" key="10">
    <source>
        <dbReference type="Google" id="ProtNLM"/>
    </source>
</evidence>
<dbReference type="Proteomes" id="UP000264800">
    <property type="component" value="Unplaced"/>
</dbReference>
<feature type="domain" description="Caspase family p10" evidence="5">
    <location>
        <begin position="300"/>
        <end position="383"/>
    </location>
</feature>
<dbReference type="SUPFAM" id="SSF47986">
    <property type="entry name" value="DEATH domain"/>
    <property type="match status" value="1"/>
</dbReference>
<dbReference type="InterPro" id="IPR001315">
    <property type="entry name" value="CARD"/>
</dbReference>
<name>A0A3Q3GX54_KRYMA</name>
<reference evidence="8" key="2">
    <citation type="submission" date="2025-09" db="UniProtKB">
        <authorList>
            <consortium name="Ensembl"/>
        </authorList>
    </citation>
    <scope>IDENTIFICATION</scope>
</reference>
<dbReference type="InterPro" id="IPR029030">
    <property type="entry name" value="Caspase-like_dom_sf"/>
</dbReference>
<dbReference type="PROSITE" id="PS50208">
    <property type="entry name" value="CASPASE_P20"/>
    <property type="match status" value="1"/>
</dbReference>
<dbReference type="InterPro" id="IPR002398">
    <property type="entry name" value="Pept_C14"/>
</dbReference>
<dbReference type="InterPro" id="IPR011029">
    <property type="entry name" value="DEATH-like_dom_sf"/>
</dbReference>
<dbReference type="Ensembl" id="ENSKMAT00000028058.1">
    <property type="protein sequence ID" value="ENSKMAP00000027712.1"/>
    <property type="gene ID" value="ENSKMAG00000020550.1"/>
</dbReference>
<dbReference type="GO" id="GO:0004197">
    <property type="term" value="F:cysteine-type endopeptidase activity"/>
    <property type="evidence" value="ECO:0007669"/>
    <property type="project" value="InterPro"/>
</dbReference>
<dbReference type="GO" id="GO:0097169">
    <property type="term" value="C:AIM2 inflammasome complex"/>
    <property type="evidence" value="ECO:0007669"/>
    <property type="project" value="TreeGrafter"/>
</dbReference>
<dbReference type="GO" id="GO:0072559">
    <property type="term" value="C:NLRP3 inflammasome complex"/>
    <property type="evidence" value="ECO:0007669"/>
    <property type="project" value="TreeGrafter"/>
</dbReference>
<dbReference type="PROSITE" id="PS50209">
    <property type="entry name" value="CARD"/>
    <property type="match status" value="1"/>
</dbReference>
<accession>A0A3Q3GX54</accession>
<dbReference type="InterPro" id="IPR001309">
    <property type="entry name" value="Pept_C14_p20"/>
</dbReference>
<evidence type="ECO:0000256" key="2">
    <source>
        <dbReference type="PIRSR" id="PIRSR038001-1"/>
    </source>
</evidence>
<feature type="active site" evidence="2">
    <location>
        <position position="263"/>
    </location>
</feature>
<dbReference type="Gene3D" id="1.10.533.10">
    <property type="entry name" value="Death Domain, Fas"/>
    <property type="match status" value="1"/>
</dbReference>
<evidence type="ECO:0000259" key="5">
    <source>
        <dbReference type="PROSITE" id="PS50207"/>
    </source>
</evidence>
<dbReference type="InterPro" id="IPR002138">
    <property type="entry name" value="Pept_C14_p10"/>
</dbReference>
<dbReference type="PIRSF" id="PIRSF038001">
    <property type="entry name" value="Caspase_ICE"/>
    <property type="match status" value="1"/>
</dbReference>
<dbReference type="AlphaFoldDB" id="A0A3Q3GX54"/>
<evidence type="ECO:0000313" key="8">
    <source>
        <dbReference type="Ensembl" id="ENSKMAP00000027712.1"/>
    </source>
</evidence>
<comment type="similarity">
    <text evidence="1 3">Belongs to the peptidase C14A family.</text>
</comment>
<feature type="domain" description="CARD" evidence="7">
    <location>
        <begin position="1"/>
        <end position="91"/>
    </location>
</feature>
<dbReference type="InterPro" id="IPR011600">
    <property type="entry name" value="Pept_C14_caspase"/>
</dbReference>
<dbReference type="OMA" id="QYIVQVF"/>
<dbReference type="PROSITE" id="PS01122">
    <property type="entry name" value="CASPASE_CYS"/>
    <property type="match status" value="1"/>
</dbReference>
<dbReference type="GeneTree" id="ENSGT00940000162428"/>
<dbReference type="GO" id="GO:0050727">
    <property type="term" value="P:regulation of inflammatory response"/>
    <property type="evidence" value="ECO:0007669"/>
    <property type="project" value="TreeGrafter"/>
</dbReference>
<proteinExistence type="inferred from homology"/>
<dbReference type="GO" id="GO:0072557">
    <property type="term" value="C:IPAF inflammasome complex"/>
    <property type="evidence" value="ECO:0007669"/>
    <property type="project" value="TreeGrafter"/>
</dbReference>
<dbReference type="InterPro" id="IPR033139">
    <property type="entry name" value="Caspase_cys_AS"/>
</dbReference>
<dbReference type="CDD" id="cd00032">
    <property type="entry name" value="CASc"/>
    <property type="match status" value="1"/>
</dbReference>
<reference evidence="8" key="1">
    <citation type="submission" date="2025-08" db="UniProtKB">
        <authorList>
            <consortium name="Ensembl"/>
        </authorList>
    </citation>
    <scope>IDENTIFICATION</scope>
</reference>
<sequence length="390" mass="43872">MAEKELLNVRRSFVDKVSKEMINQLLDGLLADGVFNSEQKDSVLEENDSRADKARALIDKVRQKGPVASRKMIDWLEQKDPMLHKELGLSSAQPAQPAASPPAAQSNSTASKSTIEEFWKTKLNNSSVYPVTKASYSSRVALLITNIKFSHENQRNGAEKDEENMEKLLRHSGYEVVKHRNLTGKAIDDALRTFAKHPKLREADSVFVVIMSHGKLGVILGVDWKDGDAKPDEFPINSIFKLLGPENCPELINKPKIIVIQACRGSQKGQVLVSDSPNQADNVPQPRDEEVIEEDKILCVHREKDFIPLLSSTPDAVSYRHPQNGSLLIQDIVNIFDADAHQEHIQELFRKVMQHFETVNMRSCLQMPTIDRCTLTKHFYLFPGLTDTNA</sequence>
<protein>
    <recommendedName>
        <fullName evidence="10">Caspase a</fullName>
    </recommendedName>
</protein>
<dbReference type="PROSITE" id="PS50207">
    <property type="entry name" value="CASPASE_P10"/>
    <property type="match status" value="1"/>
</dbReference>
<organism evidence="8 9">
    <name type="scientific">Kryptolebias marmoratus</name>
    <name type="common">Mangrove killifish</name>
    <name type="synonym">Rivulus marmoratus</name>
    <dbReference type="NCBI Taxonomy" id="37003"/>
    <lineage>
        <taxon>Eukaryota</taxon>
        <taxon>Metazoa</taxon>
        <taxon>Chordata</taxon>
        <taxon>Craniata</taxon>
        <taxon>Vertebrata</taxon>
        <taxon>Euteleostomi</taxon>
        <taxon>Actinopterygii</taxon>
        <taxon>Neopterygii</taxon>
        <taxon>Teleostei</taxon>
        <taxon>Neoteleostei</taxon>
        <taxon>Acanthomorphata</taxon>
        <taxon>Ovalentaria</taxon>
        <taxon>Atherinomorphae</taxon>
        <taxon>Cyprinodontiformes</taxon>
        <taxon>Rivulidae</taxon>
        <taxon>Kryptolebias</taxon>
    </lineage>
</organism>
<feature type="region of interest" description="Disordered" evidence="4">
    <location>
        <begin position="90"/>
        <end position="111"/>
    </location>
</feature>
<dbReference type="Pfam" id="PF00656">
    <property type="entry name" value="Peptidase_C14"/>
    <property type="match status" value="1"/>
</dbReference>
<dbReference type="PRINTS" id="PR00376">
    <property type="entry name" value="IL1BCENZYME"/>
</dbReference>
<dbReference type="SMART" id="SM00114">
    <property type="entry name" value="CARD"/>
    <property type="match status" value="1"/>
</dbReference>
<keyword evidence="9" id="KW-1185">Reference proteome</keyword>
<evidence type="ECO:0000313" key="9">
    <source>
        <dbReference type="Proteomes" id="UP000264800"/>
    </source>
</evidence>
<evidence type="ECO:0000256" key="1">
    <source>
        <dbReference type="ARBA" id="ARBA00010134"/>
    </source>
</evidence>
<dbReference type="Pfam" id="PF00619">
    <property type="entry name" value="CARD"/>
    <property type="match status" value="1"/>
</dbReference>
<feature type="compositionally biased region" description="Low complexity" evidence="4">
    <location>
        <begin position="90"/>
        <end position="106"/>
    </location>
</feature>
<feature type="active site" evidence="2">
    <location>
        <position position="213"/>
    </location>
</feature>